<evidence type="ECO:0000313" key="1">
    <source>
        <dbReference type="EMBL" id="KAF9065974.1"/>
    </source>
</evidence>
<dbReference type="EMBL" id="JADNRY010000095">
    <property type="protein sequence ID" value="KAF9065974.1"/>
    <property type="molecule type" value="Genomic_DNA"/>
</dbReference>
<evidence type="ECO:0000313" key="2">
    <source>
        <dbReference type="Proteomes" id="UP000772434"/>
    </source>
</evidence>
<sequence length="59" mass="6711">MLVWVSEHVRACTSMYEHCTSRYEHVRACTSMYEQLCASVRACTSNLCECTSMCGPVRV</sequence>
<feature type="non-terminal residue" evidence="1">
    <location>
        <position position="59"/>
    </location>
</feature>
<protein>
    <submittedName>
        <fullName evidence="1">Uncharacterized protein</fullName>
    </submittedName>
</protein>
<reference evidence="1" key="1">
    <citation type="submission" date="2020-11" db="EMBL/GenBank/DDBJ databases">
        <authorList>
            <consortium name="DOE Joint Genome Institute"/>
            <person name="Ahrendt S."/>
            <person name="Riley R."/>
            <person name="Andreopoulos W."/>
            <person name="Labutti K."/>
            <person name="Pangilinan J."/>
            <person name="Ruiz-Duenas F.J."/>
            <person name="Barrasa J.M."/>
            <person name="Sanchez-Garcia M."/>
            <person name="Camarero S."/>
            <person name="Miyauchi S."/>
            <person name="Serrano A."/>
            <person name="Linde D."/>
            <person name="Babiker R."/>
            <person name="Drula E."/>
            <person name="Ayuso-Fernandez I."/>
            <person name="Pacheco R."/>
            <person name="Padilla G."/>
            <person name="Ferreira P."/>
            <person name="Barriuso J."/>
            <person name="Kellner H."/>
            <person name="Castanera R."/>
            <person name="Alfaro M."/>
            <person name="Ramirez L."/>
            <person name="Pisabarro A.G."/>
            <person name="Kuo A."/>
            <person name="Tritt A."/>
            <person name="Lipzen A."/>
            <person name="He G."/>
            <person name="Yan M."/>
            <person name="Ng V."/>
            <person name="Cullen D."/>
            <person name="Martin F."/>
            <person name="Rosso M.-N."/>
            <person name="Henrissat B."/>
            <person name="Hibbett D."/>
            <person name="Martinez A.T."/>
            <person name="Grigoriev I.V."/>
        </authorList>
    </citation>
    <scope>NUCLEOTIDE SEQUENCE</scope>
    <source>
        <strain evidence="1">AH 40177</strain>
    </source>
</reference>
<keyword evidence="2" id="KW-1185">Reference proteome</keyword>
<comment type="caution">
    <text evidence="1">The sequence shown here is derived from an EMBL/GenBank/DDBJ whole genome shotgun (WGS) entry which is preliminary data.</text>
</comment>
<gene>
    <name evidence="1" type="ORF">BDP27DRAFT_1331373</name>
</gene>
<name>A0A9P5U4U3_9AGAR</name>
<dbReference type="AlphaFoldDB" id="A0A9P5U4U3"/>
<accession>A0A9P5U4U3</accession>
<proteinExistence type="predicted"/>
<dbReference type="Proteomes" id="UP000772434">
    <property type="component" value="Unassembled WGS sequence"/>
</dbReference>
<organism evidence="1 2">
    <name type="scientific">Rhodocollybia butyracea</name>
    <dbReference type="NCBI Taxonomy" id="206335"/>
    <lineage>
        <taxon>Eukaryota</taxon>
        <taxon>Fungi</taxon>
        <taxon>Dikarya</taxon>
        <taxon>Basidiomycota</taxon>
        <taxon>Agaricomycotina</taxon>
        <taxon>Agaricomycetes</taxon>
        <taxon>Agaricomycetidae</taxon>
        <taxon>Agaricales</taxon>
        <taxon>Marasmiineae</taxon>
        <taxon>Omphalotaceae</taxon>
        <taxon>Rhodocollybia</taxon>
    </lineage>
</organism>